<name>A0A9Q4C7A7_9EURY</name>
<feature type="region of interest" description="Disordered" evidence="7">
    <location>
        <begin position="1"/>
        <end position="25"/>
    </location>
</feature>
<dbReference type="SFLD" id="SFLDS00029">
    <property type="entry name" value="Radical_SAM"/>
    <property type="match status" value="1"/>
</dbReference>
<dbReference type="GO" id="GO:0046872">
    <property type="term" value="F:metal ion binding"/>
    <property type="evidence" value="ECO:0007669"/>
    <property type="project" value="UniProtKB-KW"/>
</dbReference>
<dbReference type="GO" id="GO:0003824">
    <property type="term" value="F:catalytic activity"/>
    <property type="evidence" value="ECO:0007669"/>
    <property type="project" value="InterPro"/>
</dbReference>
<dbReference type="RefSeq" id="WP_266087976.1">
    <property type="nucleotide sequence ID" value="NZ_RKLV01000009.1"/>
</dbReference>
<evidence type="ECO:0000259" key="8">
    <source>
        <dbReference type="SMART" id="SM00729"/>
    </source>
</evidence>
<dbReference type="InterPro" id="IPR006638">
    <property type="entry name" value="Elp3/MiaA/NifB-like_rSAM"/>
</dbReference>
<keyword evidence="10" id="KW-1185">Reference proteome</keyword>
<dbReference type="InterPro" id="IPR007197">
    <property type="entry name" value="rSAM"/>
</dbReference>
<keyword evidence="2" id="KW-0004">4Fe-4S</keyword>
<reference evidence="9" key="1">
    <citation type="submission" date="2022-09" db="EMBL/GenBank/DDBJ databases">
        <title>Haloadaptaus new haloarchaeum isolated from saline soil.</title>
        <authorList>
            <person name="Duran-Viseras A."/>
            <person name="Sanchez-Porro C."/>
            <person name="Ventosa A."/>
        </authorList>
    </citation>
    <scope>NUCLEOTIDE SEQUENCE</scope>
    <source>
        <strain evidence="9">F3-133</strain>
    </source>
</reference>
<dbReference type="PANTHER" id="PTHR11135">
    <property type="entry name" value="HISTONE ACETYLTRANSFERASE-RELATED"/>
    <property type="match status" value="1"/>
</dbReference>
<keyword evidence="4" id="KW-0479">Metal-binding</keyword>
<dbReference type="EMBL" id="RKLV01000009">
    <property type="protein sequence ID" value="MCX2819586.1"/>
    <property type="molecule type" value="Genomic_DNA"/>
</dbReference>
<sequence length="343" mass="38582">MSMETSDALNESMRGIRARKDRDANPDEPIRVWVDEDRSPEGRGKSLTIVFNTDGCRWARAGGCTMCGYVGESNKGAVDADSMLTQLDKALEHERDEGVECENVKMYTSGTFFDRREIPPEARHEILDTFSDRRVVVETLPDFVEDDVIQDAVERVRKLCIAVGLETADDHVRRECVNKYFEFDEFVRAANVAHDHGATVKAYLLMKPPFLTESEAIEDAVYSVRKSAEHADLVSVNPCNVQRYTLVDRLHYRDGYRPPWLWSVVEVLQRTQDAPAVVVSRPVGSGGDRGAHNCGECDDDVYDAVTAYSLTGDADVLERPDCGCKKKWRAVLERETAWRAPLG</sequence>
<proteinExistence type="predicted"/>
<dbReference type="PANTHER" id="PTHR11135:SF0">
    <property type="entry name" value="ELONGATOR COMPLEX PROTEIN 3"/>
    <property type="match status" value="1"/>
</dbReference>
<dbReference type="GO" id="GO:0051539">
    <property type="term" value="F:4 iron, 4 sulfur cluster binding"/>
    <property type="evidence" value="ECO:0007669"/>
    <property type="project" value="UniProtKB-KW"/>
</dbReference>
<keyword evidence="3" id="KW-0949">S-adenosyl-L-methionine</keyword>
<evidence type="ECO:0000313" key="10">
    <source>
        <dbReference type="Proteomes" id="UP001149411"/>
    </source>
</evidence>
<keyword evidence="6" id="KW-0411">Iron-sulfur</keyword>
<evidence type="ECO:0000313" key="9">
    <source>
        <dbReference type="EMBL" id="MCX2819586.1"/>
    </source>
</evidence>
<gene>
    <name evidence="9" type="ORF">EGH25_09520</name>
</gene>
<evidence type="ECO:0000256" key="6">
    <source>
        <dbReference type="ARBA" id="ARBA00023014"/>
    </source>
</evidence>
<accession>A0A9Q4C7A7</accession>
<evidence type="ECO:0000256" key="3">
    <source>
        <dbReference type="ARBA" id="ARBA00022691"/>
    </source>
</evidence>
<dbReference type="Proteomes" id="UP001149411">
    <property type="component" value="Unassembled WGS sequence"/>
</dbReference>
<evidence type="ECO:0000256" key="4">
    <source>
        <dbReference type="ARBA" id="ARBA00022723"/>
    </source>
</evidence>
<evidence type="ECO:0000256" key="7">
    <source>
        <dbReference type="SAM" id="MobiDB-lite"/>
    </source>
</evidence>
<dbReference type="InterPro" id="IPR005909">
    <property type="entry name" value="RaSEA"/>
</dbReference>
<organism evidence="9 10">
    <name type="scientific">Halorutilus salinus</name>
    <dbReference type="NCBI Taxonomy" id="2487751"/>
    <lineage>
        <taxon>Archaea</taxon>
        <taxon>Methanobacteriati</taxon>
        <taxon>Methanobacteriota</taxon>
        <taxon>Stenosarchaea group</taxon>
        <taxon>Halobacteria</taxon>
        <taxon>Halorutilales</taxon>
        <taxon>Halorutilaceae</taxon>
        <taxon>Halorutilus</taxon>
    </lineage>
</organism>
<comment type="caution">
    <text evidence="9">The sequence shown here is derived from an EMBL/GenBank/DDBJ whole genome shotgun (WGS) entry which is preliminary data.</text>
</comment>
<dbReference type="GO" id="GO:0005737">
    <property type="term" value="C:cytoplasm"/>
    <property type="evidence" value="ECO:0007669"/>
    <property type="project" value="TreeGrafter"/>
</dbReference>
<dbReference type="SMART" id="SM00729">
    <property type="entry name" value="Elp3"/>
    <property type="match status" value="1"/>
</dbReference>
<evidence type="ECO:0000256" key="5">
    <source>
        <dbReference type="ARBA" id="ARBA00023004"/>
    </source>
</evidence>
<evidence type="ECO:0000256" key="1">
    <source>
        <dbReference type="ARBA" id="ARBA00001966"/>
    </source>
</evidence>
<keyword evidence="5" id="KW-0408">Iron</keyword>
<protein>
    <submittedName>
        <fullName evidence="9">Archaeosine biosynthesis radical SAM protein RaSEA</fullName>
    </submittedName>
</protein>
<dbReference type="InterPro" id="IPR039661">
    <property type="entry name" value="ELP3"/>
</dbReference>
<dbReference type="AlphaFoldDB" id="A0A9Q4C7A7"/>
<feature type="domain" description="Elp3/MiaA/NifB-like radical SAM core" evidence="8">
    <location>
        <begin position="46"/>
        <end position="270"/>
    </location>
</feature>
<dbReference type="GO" id="GO:0002926">
    <property type="term" value="P:tRNA wobble base 5-methoxycarbonylmethyl-2-thiouridinylation"/>
    <property type="evidence" value="ECO:0007669"/>
    <property type="project" value="TreeGrafter"/>
</dbReference>
<dbReference type="NCBIfam" id="TIGR01210">
    <property type="entry name" value="archaeosine biosynthesis radical SAM protein RaSEA"/>
    <property type="match status" value="1"/>
</dbReference>
<comment type="cofactor">
    <cofactor evidence="1">
        <name>[4Fe-4S] cluster</name>
        <dbReference type="ChEBI" id="CHEBI:49883"/>
    </cofactor>
</comment>
<dbReference type="PIRSF" id="PIRSF004954">
    <property type="entry name" value="Radical_SAM"/>
    <property type="match status" value="1"/>
</dbReference>
<dbReference type="CDD" id="cd01335">
    <property type="entry name" value="Radical_SAM"/>
    <property type="match status" value="1"/>
</dbReference>
<evidence type="ECO:0000256" key="2">
    <source>
        <dbReference type="ARBA" id="ARBA00022485"/>
    </source>
</evidence>